<dbReference type="AlphaFoldDB" id="A0A7C8KHY9"/>
<feature type="compositionally biased region" description="Low complexity" evidence="1">
    <location>
        <begin position="161"/>
        <end position="180"/>
    </location>
</feature>
<evidence type="ECO:0000313" key="3">
    <source>
        <dbReference type="Proteomes" id="UP000297595"/>
    </source>
</evidence>
<feature type="region of interest" description="Disordered" evidence="1">
    <location>
        <begin position="25"/>
        <end position="76"/>
    </location>
</feature>
<reference evidence="2 3" key="1">
    <citation type="submission" date="2019-03" db="EMBL/GenBank/DDBJ databases">
        <title>Nematode-trapping fungi genome.</title>
        <authorList>
            <person name="Vidal-Diez De Ulzurrun G."/>
        </authorList>
    </citation>
    <scope>NUCLEOTIDE SEQUENCE [LARGE SCALE GENOMIC DNA]</scope>
    <source>
        <strain evidence="2 3">TWF154</strain>
    </source>
</reference>
<name>A0A7C8KHY9_ORBOL</name>
<dbReference type="Proteomes" id="UP000297595">
    <property type="component" value="Unassembled WGS sequence"/>
</dbReference>
<evidence type="ECO:0000313" key="2">
    <source>
        <dbReference type="EMBL" id="TGJ63902.1"/>
    </source>
</evidence>
<sequence length="517" mass="58531">MAHPHFLGLPLEVRTEIYSHLLPVKSEPESPDYSPQSPTYSPPYPGFSPNSPVYSPTSPRFSPTSPQFSPISPRPSSVHYVPTIPSAPFITGNLDPNPVLPVETSTSSAPPTNSAAIVDTQVPSVPVSLPPDNSNTTSHPTAYSPIDPISPNDDGTPPIHSPIGSPSAQSISAPPSTPTSFKRKLKLKMPENQPPPEDQTFSILYVNNQIHFEVKEFLYRRHPIKITIDLNGTTSNEGTKASFEVVYSSPWESLEYKHIIDLAADTREKYYVGRRPFGVDAHKSRILSKEEYLGLQQQQPGAIYAPRPEYRQFIRRVQIKVTEGRENNNPYRNKDLKELNESVTRDSRLLLLPILWRLREVLNDYTTVDINVSMTDGKYWEDMWEDDDEPWIESHTRTIETAYLLTRGPWKHTMNLMPSPGCDFPVLEQEVLLKCEGYPEYQETAIQEALRELKVGVPEDSWWGFKYGKLTLFDPNFVPPRSPVYTLENGVLVSPVYETEGRVRRHQNPYCTCPFSP</sequence>
<gene>
    <name evidence="2" type="ORF">EYR41_009988</name>
</gene>
<feature type="region of interest" description="Disordered" evidence="1">
    <location>
        <begin position="123"/>
        <end position="182"/>
    </location>
</feature>
<feature type="compositionally biased region" description="Polar residues" evidence="1">
    <location>
        <begin position="131"/>
        <end position="141"/>
    </location>
</feature>
<proteinExistence type="predicted"/>
<protein>
    <submittedName>
        <fullName evidence="2">Uncharacterized protein</fullName>
    </submittedName>
</protein>
<dbReference type="EMBL" id="SOZJ01000007">
    <property type="protein sequence ID" value="TGJ63902.1"/>
    <property type="molecule type" value="Genomic_DNA"/>
</dbReference>
<feature type="compositionally biased region" description="Low complexity" evidence="1">
    <location>
        <begin position="55"/>
        <end position="70"/>
    </location>
</feature>
<accession>A0A7C8KHY9</accession>
<evidence type="ECO:0000256" key="1">
    <source>
        <dbReference type="SAM" id="MobiDB-lite"/>
    </source>
</evidence>
<organism evidence="2 3">
    <name type="scientific">Orbilia oligospora</name>
    <name type="common">Nematode-trapping fungus</name>
    <name type="synonym">Arthrobotrys oligospora</name>
    <dbReference type="NCBI Taxonomy" id="2813651"/>
    <lineage>
        <taxon>Eukaryota</taxon>
        <taxon>Fungi</taxon>
        <taxon>Dikarya</taxon>
        <taxon>Ascomycota</taxon>
        <taxon>Pezizomycotina</taxon>
        <taxon>Orbiliomycetes</taxon>
        <taxon>Orbiliales</taxon>
        <taxon>Orbiliaceae</taxon>
        <taxon>Orbilia</taxon>
    </lineage>
</organism>
<comment type="caution">
    <text evidence="2">The sequence shown here is derived from an EMBL/GenBank/DDBJ whole genome shotgun (WGS) entry which is preliminary data.</text>
</comment>